<dbReference type="InterPro" id="IPR027417">
    <property type="entry name" value="P-loop_NTPase"/>
</dbReference>
<gene>
    <name evidence="1" type="ORF">FYJ35_11760</name>
</gene>
<proteinExistence type="predicted"/>
<comment type="caution">
    <text evidence="1">The sequence shown here is derived from an EMBL/GenBank/DDBJ whole genome shotgun (WGS) entry which is preliminary data.</text>
</comment>
<dbReference type="Proteomes" id="UP000481852">
    <property type="component" value="Unassembled WGS sequence"/>
</dbReference>
<dbReference type="Gene3D" id="3.40.50.10850">
    <property type="entry name" value="Ntrc-like two-domain protein"/>
    <property type="match status" value="1"/>
</dbReference>
<evidence type="ECO:0000313" key="2">
    <source>
        <dbReference type="Proteomes" id="UP000481852"/>
    </source>
</evidence>
<sequence>MTESKKIFAICDLDEHYVVRLANYLTERKTVPFEILAFTNLDSLSIYAGSHPIEILLISRQALNEKVKELNIRRILLLSDSEEFERQLEASPDDFLHIPDEEDTAPSISYPSIRKYQSSENIAREVMSYYTEGRLGLSKKLQEIGTSIYAVHSPIARCGKTLFSLTLSEILGEKKKTLYLNLENYSGFEALFGQTYRSDLTDLVYLSRKNEGSLPMKLEHVIRPLRNADYIPPAFFPGDLREIHAGEWISFLTSTAALMEYQAIVLDIGSEPSDIPDLLSSAAHIYMPVLPDPLSRAKISQYEKDMEALSLSPLMDRTVRLYLPEVSVRGGGSELLDHLISSDMGRYVRRLLSEEAMQTCTPPRHQAAM</sequence>
<accession>A0A6L5X9I9</accession>
<keyword evidence="2" id="KW-1185">Reference proteome</keyword>
<reference evidence="1 2" key="1">
    <citation type="submission" date="2019-08" db="EMBL/GenBank/DDBJ databases">
        <title>In-depth cultivation of the pig gut microbiome towards novel bacterial diversity and tailored functional studies.</title>
        <authorList>
            <person name="Wylensek D."/>
            <person name="Hitch T.C.A."/>
            <person name="Clavel T."/>
        </authorList>
    </citation>
    <scope>NUCLEOTIDE SEQUENCE [LARGE SCALE GENOMIC DNA]</scope>
    <source>
        <strain evidence="1 2">Oil+RF-744-WCA-WT-11</strain>
    </source>
</reference>
<name>A0A6L5X9I9_9FIRM</name>
<dbReference type="EMBL" id="VULZ01000014">
    <property type="protein sequence ID" value="MSS15696.1"/>
    <property type="molecule type" value="Genomic_DNA"/>
</dbReference>
<protein>
    <submittedName>
        <fullName evidence="1">Uncharacterized protein</fullName>
    </submittedName>
</protein>
<dbReference type="AlphaFoldDB" id="A0A6L5X9I9"/>
<evidence type="ECO:0000313" key="1">
    <source>
        <dbReference type="EMBL" id="MSS15696.1"/>
    </source>
</evidence>
<dbReference type="RefSeq" id="WP_154526805.1">
    <property type="nucleotide sequence ID" value="NZ_JAXEDB010000023.1"/>
</dbReference>
<organism evidence="1 2">
    <name type="scientific">Porcincola intestinalis</name>
    <dbReference type="NCBI Taxonomy" id="2606632"/>
    <lineage>
        <taxon>Bacteria</taxon>
        <taxon>Bacillati</taxon>
        <taxon>Bacillota</taxon>
        <taxon>Clostridia</taxon>
        <taxon>Lachnospirales</taxon>
        <taxon>Lachnospiraceae</taxon>
        <taxon>Porcincola</taxon>
    </lineage>
</organism>
<dbReference type="Gene3D" id="3.40.50.300">
    <property type="entry name" value="P-loop containing nucleotide triphosphate hydrolases"/>
    <property type="match status" value="1"/>
</dbReference>